<comment type="caution">
    <text evidence="1">The sequence shown here is derived from an EMBL/GenBank/DDBJ whole genome shotgun (WGS) entry which is preliminary data.</text>
</comment>
<dbReference type="RefSeq" id="WP_379081101.1">
    <property type="nucleotide sequence ID" value="NZ_JBHTKI010000003.1"/>
</dbReference>
<organism evidence="1 2">
    <name type="scientific">Metaplanococcus flavidus</name>
    <dbReference type="NCBI Taxonomy" id="569883"/>
    <lineage>
        <taxon>Bacteria</taxon>
        <taxon>Bacillati</taxon>
        <taxon>Bacillota</taxon>
        <taxon>Bacilli</taxon>
        <taxon>Bacillales</taxon>
        <taxon>Caryophanaceae</taxon>
        <taxon>Metaplanococcus</taxon>
    </lineage>
</organism>
<name>A0ABW3L6S7_9BACL</name>
<evidence type="ECO:0000313" key="1">
    <source>
        <dbReference type="EMBL" id="MFD1030165.1"/>
    </source>
</evidence>
<protein>
    <submittedName>
        <fullName evidence="1">Uncharacterized protein</fullName>
    </submittedName>
</protein>
<sequence length="42" mass="5140">MKMLFHYNWQVREEWYQWCEGIPEEELLKKRTGGTSGNYPFG</sequence>
<dbReference type="SUPFAM" id="SSF109854">
    <property type="entry name" value="DinB/YfiT-like putative metalloenzymes"/>
    <property type="match status" value="1"/>
</dbReference>
<proteinExistence type="predicted"/>
<dbReference type="Proteomes" id="UP001597109">
    <property type="component" value="Unassembled WGS sequence"/>
</dbReference>
<dbReference type="Gene3D" id="1.20.120.450">
    <property type="entry name" value="dinb family like domain"/>
    <property type="match status" value="1"/>
</dbReference>
<reference evidence="2" key="1">
    <citation type="journal article" date="2019" name="Int. J. Syst. Evol. Microbiol.">
        <title>The Global Catalogue of Microorganisms (GCM) 10K type strain sequencing project: providing services to taxonomists for standard genome sequencing and annotation.</title>
        <authorList>
            <consortium name="The Broad Institute Genomics Platform"/>
            <consortium name="The Broad Institute Genome Sequencing Center for Infectious Disease"/>
            <person name="Wu L."/>
            <person name="Ma J."/>
        </authorList>
    </citation>
    <scope>NUCLEOTIDE SEQUENCE [LARGE SCALE GENOMIC DNA]</scope>
    <source>
        <strain evidence="2">CCUG 56756</strain>
    </source>
</reference>
<evidence type="ECO:0000313" key="2">
    <source>
        <dbReference type="Proteomes" id="UP001597109"/>
    </source>
</evidence>
<keyword evidence="2" id="KW-1185">Reference proteome</keyword>
<dbReference type="InterPro" id="IPR034660">
    <property type="entry name" value="DinB/YfiT-like"/>
</dbReference>
<accession>A0ABW3L6S7</accession>
<gene>
    <name evidence="1" type="ORF">ACFQ1X_01765</name>
</gene>
<dbReference type="EMBL" id="JBHTKI010000003">
    <property type="protein sequence ID" value="MFD1030165.1"/>
    <property type="molecule type" value="Genomic_DNA"/>
</dbReference>